<evidence type="ECO:0000313" key="1">
    <source>
        <dbReference type="EMBL" id="SHG18640.1"/>
    </source>
</evidence>
<evidence type="ECO:0008006" key="3">
    <source>
        <dbReference type="Google" id="ProtNLM"/>
    </source>
</evidence>
<organism evidence="1 2">
    <name type="scientific">Dysgonomonas macrotermitis</name>
    <dbReference type="NCBI Taxonomy" id="1346286"/>
    <lineage>
        <taxon>Bacteria</taxon>
        <taxon>Pseudomonadati</taxon>
        <taxon>Bacteroidota</taxon>
        <taxon>Bacteroidia</taxon>
        <taxon>Bacteroidales</taxon>
        <taxon>Dysgonomonadaceae</taxon>
        <taxon>Dysgonomonas</taxon>
    </lineage>
</organism>
<reference evidence="2" key="1">
    <citation type="submission" date="2016-11" db="EMBL/GenBank/DDBJ databases">
        <authorList>
            <person name="Varghese N."/>
            <person name="Submissions S."/>
        </authorList>
    </citation>
    <scope>NUCLEOTIDE SEQUENCE [LARGE SCALE GENOMIC DNA]</scope>
    <source>
        <strain evidence="2">DSM 27370</strain>
    </source>
</reference>
<dbReference type="OrthoDB" id="1121150at2"/>
<dbReference type="AlphaFoldDB" id="A0A1M5HRS9"/>
<proteinExistence type="predicted"/>
<dbReference type="RefSeq" id="WP_062182798.1">
    <property type="nucleotide sequence ID" value="NZ_BBXL01000018.1"/>
</dbReference>
<protein>
    <recommendedName>
        <fullName evidence="3">DNA-binding protein</fullName>
    </recommendedName>
</protein>
<evidence type="ECO:0000313" key="2">
    <source>
        <dbReference type="Proteomes" id="UP000184480"/>
    </source>
</evidence>
<dbReference type="EMBL" id="FQUC01000017">
    <property type="protein sequence ID" value="SHG18640.1"/>
    <property type="molecule type" value="Genomic_DNA"/>
</dbReference>
<dbReference type="Proteomes" id="UP000184480">
    <property type="component" value="Unassembled WGS sequence"/>
</dbReference>
<sequence>MTKTIEYNELRKIKDRLPDGSIHQIAEKLNLSVETVRNYFGGHDYKKGESCGIHIESGPYGGIVSLDDTRILDMALEMLNAEKN</sequence>
<accession>A0A1M5HRS9</accession>
<dbReference type="STRING" id="1346286.SAMN05444362_11716"/>
<gene>
    <name evidence="1" type="ORF">SAMN05444362_11716</name>
</gene>
<name>A0A1M5HRS9_9BACT</name>
<keyword evidence="2" id="KW-1185">Reference proteome</keyword>